<evidence type="ECO:0000256" key="3">
    <source>
        <dbReference type="PROSITE-ProRule" id="PRU00221"/>
    </source>
</evidence>
<dbReference type="InterPro" id="IPR001680">
    <property type="entry name" value="WD40_rpt"/>
</dbReference>
<evidence type="ECO:0000259" key="4">
    <source>
        <dbReference type="Pfam" id="PF25175"/>
    </source>
</evidence>
<feature type="repeat" description="WD" evidence="3">
    <location>
        <begin position="85"/>
        <end position="126"/>
    </location>
</feature>
<name>A0A0J9X7Q2_GEOCN</name>
<dbReference type="PANTHER" id="PTHR44019:SF8">
    <property type="entry name" value="POC1 CENTRIOLAR PROTEIN HOMOLOG"/>
    <property type="match status" value="1"/>
</dbReference>
<dbReference type="CDD" id="cd00200">
    <property type="entry name" value="WD40"/>
    <property type="match status" value="1"/>
</dbReference>
<dbReference type="SUPFAM" id="SSF50978">
    <property type="entry name" value="WD40 repeat-like"/>
    <property type="match status" value="1"/>
</dbReference>
<evidence type="ECO:0000256" key="2">
    <source>
        <dbReference type="ARBA" id="ARBA00022737"/>
    </source>
</evidence>
<evidence type="ECO:0000313" key="6">
    <source>
        <dbReference type="Proteomes" id="UP000242525"/>
    </source>
</evidence>
<evidence type="ECO:0000313" key="5">
    <source>
        <dbReference type="EMBL" id="CDO53486.1"/>
    </source>
</evidence>
<gene>
    <name evidence="5" type="ORF">BN980_GECA05s02452g</name>
</gene>
<organism evidence="5 6">
    <name type="scientific">Geotrichum candidum</name>
    <name type="common">Oospora lactis</name>
    <name type="synonym">Dipodascus geotrichum</name>
    <dbReference type="NCBI Taxonomy" id="1173061"/>
    <lineage>
        <taxon>Eukaryota</taxon>
        <taxon>Fungi</taxon>
        <taxon>Dikarya</taxon>
        <taxon>Ascomycota</taxon>
        <taxon>Saccharomycotina</taxon>
        <taxon>Dipodascomycetes</taxon>
        <taxon>Dipodascales</taxon>
        <taxon>Dipodascaceae</taxon>
        <taxon>Geotrichum</taxon>
    </lineage>
</organism>
<dbReference type="Gene3D" id="2.130.10.10">
    <property type="entry name" value="YVTN repeat-like/Quinoprotein amine dehydrogenase"/>
    <property type="match status" value="2"/>
</dbReference>
<feature type="repeat" description="WD" evidence="3">
    <location>
        <begin position="43"/>
        <end position="84"/>
    </location>
</feature>
<dbReference type="OrthoDB" id="674604at2759"/>
<keyword evidence="6" id="KW-1185">Reference proteome</keyword>
<dbReference type="PRINTS" id="PR00320">
    <property type="entry name" value="GPROTEINBRPT"/>
</dbReference>
<reference evidence="5" key="1">
    <citation type="submission" date="2014-03" db="EMBL/GenBank/DDBJ databases">
        <authorList>
            <person name="Casaregola S."/>
        </authorList>
    </citation>
    <scope>NUCLEOTIDE SEQUENCE [LARGE SCALE GENOMIC DNA]</scope>
    <source>
        <strain evidence="5">CLIB 918</strain>
    </source>
</reference>
<feature type="domain" description="WDR5-like beta-propeller" evidence="4">
    <location>
        <begin position="43"/>
        <end position="360"/>
    </location>
</feature>
<dbReference type="InterPro" id="IPR020472">
    <property type="entry name" value="WD40_PAC1"/>
</dbReference>
<dbReference type="Proteomes" id="UP000242525">
    <property type="component" value="Unassembled WGS sequence"/>
</dbReference>
<dbReference type="InterPro" id="IPR015943">
    <property type="entry name" value="WD40/YVTN_repeat-like_dom_sf"/>
</dbReference>
<dbReference type="FunFam" id="2.130.10.10:FF:000228">
    <property type="entry name" value="COMPASS-like H3K4 histone methylase component WDR5A"/>
    <property type="match status" value="1"/>
</dbReference>
<dbReference type="Pfam" id="PF25175">
    <property type="entry name" value="Beta-prop_WDR5"/>
    <property type="match status" value="1"/>
</dbReference>
<sequence length="368" mass="40980">MNTEEPVLKRQKLEDSEKEAVSLVPQSQVPQAKQHLYKTKYILKGHTKPVTCARFSPDGKLIATASADTTIRIWNAEDGRHLATLTGHLEGISDISWAPDSQIIASASDDKTIRLWNIHTNRMLRILTGHTHHVNSIDYNFKGNLIVSGAADENIRLWDVRQSKCLRILAAHSDPVTAVGFAPDGTIVVSASHDGLIRLWDTATGQCLKTLVSATKSPVMYVRFTPNGRYLLASTMDGCIRLWDYMKDKCAKTYLLRDETSDEDADINRPTNEFKYSSVSDFIIPSESGDKNDNADSEDATGPYIVQGMGKHSIGIWDVQKKQLVDELDDHSGPVLYVNVDTHSGRMVSASMDGTVRIWQPTKRRDSQ</sequence>
<feature type="repeat" description="WD" evidence="3">
    <location>
        <begin position="169"/>
        <end position="210"/>
    </location>
</feature>
<protein>
    <submittedName>
        <fullName evidence="5">Similar to Saccharomyces cerevisiae YBR175W SWD3 Essential subunit of the COMPASS (Set1C) complex</fullName>
    </submittedName>
</protein>
<keyword evidence="1 3" id="KW-0853">WD repeat</keyword>
<evidence type="ECO:0000256" key="1">
    <source>
        <dbReference type="ARBA" id="ARBA00022574"/>
    </source>
</evidence>
<feature type="repeat" description="WD" evidence="3">
    <location>
        <begin position="328"/>
        <end position="368"/>
    </location>
</feature>
<dbReference type="InterPro" id="IPR059122">
    <property type="entry name" value="Beta-prop_WDR5-like"/>
</dbReference>
<comment type="caution">
    <text evidence="5">The sequence shown here is derived from an EMBL/GenBank/DDBJ whole genome shotgun (WGS) entry which is preliminary data.</text>
</comment>
<feature type="repeat" description="WD" evidence="3">
    <location>
        <begin position="212"/>
        <end position="253"/>
    </location>
</feature>
<dbReference type="SMART" id="SM00320">
    <property type="entry name" value="WD40"/>
    <property type="match status" value="6"/>
</dbReference>
<dbReference type="GO" id="GO:0035097">
    <property type="term" value="C:histone methyltransferase complex"/>
    <property type="evidence" value="ECO:0007669"/>
    <property type="project" value="UniProtKB-ARBA"/>
</dbReference>
<dbReference type="InterPro" id="IPR036322">
    <property type="entry name" value="WD40_repeat_dom_sf"/>
</dbReference>
<accession>A0A0J9X7Q2</accession>
<dbReference type="PROSITE" id="PS00678">
    <property type="entry name" value="WD_REPEATS_1"/>
    <property type="match status" value="4"/>
</dbReference>
<dbReference type="PANTHER" id="PTHR44019">
    <property type="entry name" value="WD REPEAT-CONTAINING PROTEIN 55"/>
    <property type="match status" value="1"/>
</dbReference>
<dbReference type="PROSITE" id="PS50294">
    <property type="entry name" value="WD_REPEATS_REGION"/>
    <property type="match status" value="6"/>
</dbReference>
<keyword evidence="2" id="KW-0677">Repeat</keyword>
<feature type="repeat" description="WD" evidence="3">
    <location>
        <begin position="127"/>
        <end position="168"/>
    </location>
</feature>
<proteinExistence type="predicted"/>
<dbReference type="EMBL" id="CCBN010000005">
    <property type="protein sequence ID" value="CDO53486.1"/>
    <property type="molecule type" value="Genomic_DNA"/>
</dbReference>
<dbReference type="InterPro" id="IPR019775">
    <property type="entry name" value="WD40_repeat_CS"/>
</dbReference>
<dbReference type="AlphaFoldDB" id="A0A0J9X7Q2"/>
<dbReference type="STRING" id="1173061.A0A0J9X7Q2"/>
<dbReference type="InterPro" id="IPR050505">
    <property type="entry name" value="WDR55/POC1"/>
</dbReference>
<dbReference type="PROSITE" id="PS50082">
    <property type="entry name" value="WD_REPEATS_2"/>
    <property type="match status" value="6"/>
</dbReference>